<keyword evidence="2" id="KW-0521">NADP</keyword>
<dbReference type="SUPFAM" id="SSF51735">
    <property type="entry name" value="NAD(P)-binding Rossmann-fold domains"/>
    <property type="match status" value="1"/>
</dbReference>
<sequence>MPTFSAQDIPDLSDQVIIVTGGNAGLGYETIRQLSQHNPAKIYLAARFSARAEKAISDLKQLNPKFTNIQYLQLDLASFDSVKAAAAEFLRQESRLDILINNAGIMMTPEGLTKDGYEIQFGTNVMGPALFTQLLLPILRNTAKLNRQTRMVMLGSAAHSRAPSDVYKFDELHTTAADRHTTQRYTTSKLANLHYARALAERESTIKIIPVHPGMVATNLHHASTGSFLKPFLYAAVSLAATLVEKGALSQVFAAVSPDAKHGQYYGPIGKEEAGSKLSQDHGLQENLFKWIQNELSGHVETMP</sequence>
<reference evidence="5" key="1">
    <citation type="journal article" date="2017" name="Nat. Microbiol.">
        <title>Global analysis of biosynthetic gene clusters reveals vast potential of secondary metabolite production in Penicillium species.</title>
        <authorList>
            <person name="Nielsen J.C."/>
            <person name="Grijseels S."/>
            <person name="Prigent S."/>
            <person name="Ji B."/>
            <person name="Dainat J."/>
            <person name="Nielsen K.F."/>
            <person name="Frisvad J.C."/>
            <person name="Workman M."/>
            <person name="Nielsen J."/>
        </authorList>
    </citation>
    <scope>NUCLEOTIDE SEQUENCE [LARGE SCALE GENOMIC DNA]</scope>
    <source>
        <strain evidence="5">IBT 24891</strain>
    </source>
</reference>
<dbReference type="GO" id="GO:0016491">
    <property type="term" value="F:oxidoreductase activity"/>
    <property type="evidence" value="ECO:0007669"/>
    <property type="project" value="UniProtKB-KW"/>
</dbReference>
<name>A0A1V6T4K4_9EURO</name>
<dbReference type="STRING" id="303698.A0A1V6T4K4"/>
<evidence type="ECO:0000313" key="4">
    <source>
        <dbReference type="EMBL" id="OQE21248.1"/>
    </source>
</evidence>
<dbReference type="EMBL" id="MLKD01000012">
    <property type="protein sequence ID" value="OQE21248.1"/>
    <property type="molecule type" value="Genomic_DNA"/>
</dbReference>
<comment type="caution">
    <text evidence="4">The sequence shown here is derived from an EMBL/GenBank/DDBJ whole genome shotgun (WGS) entry which is preliminary data.</text>
</comment>
<dbReference type="Proteomes" id="UP000191285">
    <property type="component" value="Unassembled WGS sequence"/>
</dbReference>
<dbReference type="OrthoDB" id="191139at2759"/>
<comment type="similarity">
    <text evidence="1">Belongs to the short-chain dehydrogenases/reductases (SDR) family.</text>
</comment>
<dbReference type="InterPro" id="IPR002347">
    <property type="entry name" value="SDR_fam"/>
</dbReference>
<keyword evidence="3" id="KW-0560">Oxidoreductase</keyword>
<dbReference type="Pfam" id="PF00106">
    <property type="entry name" value="adh_short"/>
    <property type="match status" value="1"/>
</dbReference>
<gene>
    <name evidence="4" type="ORF">PENSTE_c012G02698</name>
</gene>
<dbReference type="AlphaFoldDB" id="A0A1V6T4K4"/>
<protein>
    <submittedName>
        <fullName evidence="4">Uncharacterized protein</fullName>
    </submittedName>
</protein>
<organism evidence="4 5">
    <name type="scientific">Penicillium steckii</name>
    <dbReference type="NCBI Taxonomy" id="303698"/>
    <lineage>
        <taxon>Eukaryota</taxon>
        <taxon>Fungi</taxon>
        <taxon>Dikarya</taxon>
        <taxon>Ascomycota</taxon>
        <taxon>Pezizomycotina</taxon>
        <taxon>Eurotiomycetes</taxon>
        <taxon>Eurotiomycetidae</taxon>
        <taxon>Eurotiales</taxon>
        <taxon>Aspergillaceae</taxon>
        <taxon>Penicillium</taxon>
    </lineage>
</organism>
<accession>A0A1V6T4K4</accession>
<evidence type="ECO:0000256" key="3">
    <source>
        <dbReference type="ARBA" id="ARBA00023002"/>
    </source>
</evidence>
<dbReference type="Gene3D" id="3.40.50.720">
    <property type="entry name" value="NAD(P)-binding Rossmann-like Domain"/>
    <property type="match status" value="1"/>
</dbReference>
<dbReference type="PANTHER" id="PTHR24320:SF282">
    <property type="entry name" value="WW DOMAIN-CONTAINING OXIDOREDUCTASE"/>
    <property type="match status" value="1"/>
</dbReference>
<evidence type="ECO:0000313" key="5">
    <source>
        <dbReference type="Proteomes" id="UP000191285"/>
    </source>
</evidence>
<evidence type="ECO:0000256" key="1">
    <source>
        <dbReference type="ARBA" id="ARBA00006484"/>
    </source>
</evidence>
<evidence type="ECO:0000256" key="2">
    <source>
        <dbReference type="ARBA" id="ARBA00022857"/>
    </source>
</evidence>
<dbReference type="PRINTS" id="PR00081">
    <property type="entry name" value="GDHRDH"/>
</dbReference>
<dbReference type="InterPro" id="IPR036291">
    <property type="entry name" value="NAD(P)-bd_dom_sf"/>
</dbReference>
<dbReference type="PANTHER" id="PTHR24320">
    <property type="entry name" value="RETINOL DEHYDROGENASE"/>
    <property type="match status" value="1"/>
</dbReference>
<proteinExistence type="inferred from homology"/>
<keyword evidence="5" id="KW-1185">Reference proteome</keyword>